<proteinExistence type="predicted"/>
<dbReference type="Pfam" id="PF00300">
    <property type="entry name" value="His_Phos_1"/>
    <property type="match status" value="1"/>
</dbReference>
<organism evidence="2 3">
    <name type="scientific">Methyloradius palustris</name>
    <dbReference type="NCBI Taxonomy" id="2778876"/>
    <lineage>
        <taxon>Bacteria</taxon>
        <taxon>Pseudomonadati</taxon>
        <taxon>Pseudomonadota</taxon>
        <taxon>Betaproteobacteria</taxon>
        <taxon>Nitrosomonadales</taxon>
        <taxon>Methylophilaceae</taxon>
        <taxon>Methyloradius</taxon>
    </lineage>
</organism>
<dbReference type="AlphaFoldDB" id="A0A8D5JM58"/>
<dbReference type="GO" id="GO:0101006">
    <property type="term" value="F:protein histidine phosphatase activity"/>
    <property type="evidence" value="ECO:0007669"/>
    <property type="project" value="InterPro"/>
</dbReference>
<protein>
    <submittedName>
        <fullName evidence="2">Histidine phosphatase family protein</fullName>
    </submittedName>
</protein>
<accession>A0A8D5JM58</accession>
<dbReference type="SUPFAM" id="SSF53254">
    <property type="entry name" value="Phosphoglycerate mutase-like"/>
    <property type="match status" value="1"/>
</dbReference>
<sequence>MELILWRHAEAEDSFPDMSRVLTAKGEQQAKKMATWLKRHLPPDTKILVSPARRTQQTASTLGMEFTTLDSLAPGTPPTAILEAADWPRGNGTVLVVGHQPTLGMAAAYALSGKPQYWSVKKGAIWWISSRVRVHEDQAVLRVTISPDFL</sequence>
<dbReference type="KEGG" id="mpau:ZMTM_17840"/>
<keyword evidence="3" id="KW-1185">Reference proteome</keyword>
<dbReference type="PANTHER" id="PTHR20935:SF1">
    <property type="entry name" value="SLL1549 PROTEIN"/>
    <property type="match status" value="1"/>
</dbReference>
<dbReference type="EMBL" id="AP024110">
    <property type="protein sequence ID" value="BCM25525.1"/>
    <property type="molecule type" value="Genomic_DNA"/>
</dbReference>
<evidence type="ECO:0000256" key="1">
    <source>
        <dbReference type="ARBA" id="ARBA00022801"/>
    </source>
</evidence>
<keyword evidence="1" id="KW-0378">Hydrolase</keyword>
<gene>
    <name evidence="2" type="ORF">ZMTM_17840</name>
</gene>
<dbReference type="Proteomes" id="UP000826722">
    <property type="component" value="Chromosome"/>
</dbReference>
<dbReference type="PANTHER" id="PTHR20935">
    <property type="entry name" value="PHOSPHOGLYCERATE MUTASE-RELATED"/>
    <property type="match status" value="1"/>
</dbReference>
<dbReference type="NCBIfam" id="TIGR00249">
    <property type="entry name" value="sixA"/>
    <property type="match status" value="1"/>
</dbReference>
<dbReference type="InterPro" id="IPR051021">
    <property type="entry name" value="Mito_Ser/Thr_phosphatase"/>
</dbReference>
<dbReference type="CDD" id="cd07067">
    <property type="entry name" value="HP_PGM_like"/>
    <property type="match status" value="1"/>
</dbReference>
<name>A0A8D5JM58_9PROT</name>
<reference evidence="2" key="1">
    <citation type="journal article" date="2021" name="Arch. Microbiol.">
        <title>Methyloradius palustris gen. nov., sp. nov., a methanol-oxidizing bacterium isolated from snow.</title>
        <authorList>
            <person name="Miyadera T."/>
            <person name="Kojima H."/>
            <person name="Fukui M."/>
        </authorList>
    </citation>
    <scope>NUCLEOTIDE SEQUENCE</scope>
    <source>
        <strain evidence="2">Zm11</strain>
    </source>
</reference>
<dbReference type="RefSeq" id="WP_221763606.1">
    <property type="nucleotide sequence ID" value="NZ_AP024110.1"/>
</dbReference>
<evidence type="ECO:0000313" key="3">
    <source>
        <dbReference type="Proteomes" id="UP000826722"/>
    </source>
</evidence>
<dbReference type="InterPro" id="IPR029033">
    <property type="entry name" value="His_PPase_superfam"/>
</dbReference>
<dbReference type="GO" id="GO:0005737">
    <property type="term" value="C:cytoplasm"/>
    <property type="evidence" value="ECO:0007669"/>
    <property type="project" value="InterPro"/>
</dbReference>
<dbReference type="SMART" id="SM00855">
    <property type="entry name" value="PGAM"/>
    <property type="match status" value="1"/>
</dbReference>
<dbReference type="Gene3D" id="3.40.50.1240">
    <property type="entry name" value="Phosphoglycerate mutase-like"/>
    <property type="match status" value="1"/>
</dbReference>
<dbReference type="InterPro" id="IPR004449">
    <property type="entry name" value="SixA"/>
</dbReference>
<dbReference type="InterPro" id="IPR013078">
    <property type="entry name" value="His_Pase_superF_clade-1"/>
</dbReference>
<evidence type="ECO:0000313" key="2">
    <source>
        <dbReference type="EMBL" id="BCM25525.1"/>
    </source>
</evidence>